<feature type="compositionally biased region" description="Low complexity" evidence="1">
    <location>
        <begin position="53"/>
        <end position="67"/>
    </location>
</feature>
<dbReference type="Proteomes" id="UP001295684">
    <property type="component" value="Unassembled WGS sequence"/>
</dbReference>
<dbReference type="EMBL" id="CAMPGE010028217">
    <property type="protein sequence ID" value="CAI2385762.1"/>
    <property type="molecule type" value="Genomic_DNA"/>
</dbReference>
<name>A0AAD2D9B2_EUPCR</name>
<accession>A0AAD2D9B2</accession>
<comment type="caution">
    <text evidence="2">The sequence shown here is derived from an EMBL/GenBank/DDBJ whole genome shotgun (WGS) entry which is preliminary data.</text>
</comment>
<gene>
    <name evidence="2" type="ORF">ECRASSUSDP1_LOCUS27345</name>
</gene>
<organism evidence="2 3">
    <name type="scientific">Euplotes crassus</name>
    <dbReference type="NCBI Taxonomy" id="5936"/>
    <lineage>
        <taxon>Eukaryota</taxon>
        <taxon>Sar</taxon>
        <taxon>Alveolata</taxon>
        <taxon>Ciliophora</taxon>
        <taxon>Intramacronucleata</taxon>
        <taxon>Spirotrichea</taxon>
        <taxon>Hypotrichia</taxon>
        <taxon>Euplotida</taxon>
        <taxon>Euplotidae</taxon>
        <taxon>Moneuplotes</taxon>
    </lineage>
</organism>
<evidence type="ECO:0000256" key="1">
    <source>
        <dbReference type="SAM" id="MobiDB-lite"/>
    </source>
</evidence>
<evidence type="ECO:0000313" key="3">
    <source>
        <dbReference type="Proteomes" id="UP001295684"/>
    </source>
</evidence>
<feature type="region of interest" description="Disordered" evidence="1">
    <location>
        <begin position="47"/>
        <end position="76"/>
    </location>
</feature>
<protein>
    <submittedName>
        <fullName evidence="2">Uncharacterized protein</fullName>
    </submittedName>
</protein>
<sequence length="669" mass="77278">MASSRLQKTTSDAKSSSASNTKKTAKKGGGNYYGSIFSIINKVQKEMEQNNNGSGSISPKSPRSPRSLNRKHDRQKTISKELKLILLGDQKEKKTHKDILKKPLGVEEKKNDDNLRDILLENVNVTDFNSIFQKSLRIKESLKPQSLLNYKKSSITTKLSKDLLFNLENLEFKKEMDRLNQERKRAMRQRMKRLKYLYRKRTKGVNINLHNIDKSTPGDSTQGQMKRIKQYEHYICKKIGFITQRRELLTQTDHPDPTKRYEGLKTAIQQKEEKELKELVEYFEKEDDDSRNALSYKVNKFIGNRNQSIDDDSFTIDEVTAENKEVSANFSISGSELESPPKVHQNLKEPKPIIKSKSPGKKHKIKFPVGIERRNFKTPMNNNRRPNDLSASLNKSYHKKPLNSVNEKYRRIPTSVGKRKIPANKSFEKVRMAGLKGGPKWMNKSCEKRPLPLIANPSNGAEGIHLSPHKKNVSIAKTLNDIIEGNINPRKAKSKLMSKSGMKNWFRQTDPSQFAKTQTWYVKQIDRYLKADNPVRTQEQKERLAQEKKEIMAKIEKGYQVSENELKKVSKNSKSLLGTTSMYNSYLIKTLCQFSDSFIQEKYNRYKSSKKTPIKKSNVYTRLRRDTIKRESDYFTNQKVLFIPSSRTSSVMHSSKTSLHDSSSNFMKV</sequence>
<evidence type="ECO:0000313" key="2">
    <source>
        <dbReference type="EMBL" id="CAI2385762.1"/>
    </source>
</evidence>
<proteinExistence type="predicted"/>
<feature type="compositionally biased region" description="Low complexity" evidence="1">
    <location>
        <begin position="8"/>
        <end position="22"/>
    </location>
</feature>
<reference evidence="2" key="1">
    <citation type="submission" date="2023-07" db="EMBL/GenBank/DDBJ databases">
        <authorList>
            <consortium name="AG Swart"/>
            <person name="Singh M."/>
            <person name="Singh A."/>
            <person name="Seah K."/>
            <person name="Emmerich C."/>
        </authorList>
    </citation>
    <scope>NUCLEOTIDE SEQUENCE</scope>
    <source>
        <strain evidence="2">DP1</strain>
    </source>
</reference>
<keyword evidence="3" id="KW-1185">Reference proteome</keyword>
<feature type="region of interest" description="Disordered" evidence="1">
    <location>
        <begin position="1"/>
        <end position="29"/>
    </location>
</feature>
<dbReference type="AlphaFoldDB" id="A0AAD2D9B2"/>